<proteinExistence type="predicted"/>
<dbReference type="OMA" id="AVGYASF"/>
<feature type="transmembrane region" description="Helical" evidence="5">
    <location>
        <begin position="78"/>
        <end position="105"/>
    </location>
</feature>
<dbReference type="GeneID" id="5968569"/>
<dbReference type="GO" id="GO:0019748">
    <property type="term" value="P:secondary metabolic process"/>
    <property type="evidence" value="ECO:0000318"/>
    <property type="project" value="GO_Central"/>
</dbReference>
<dbReference type="EMBL" id="CH445325">
    <property type="protein sequence ID" value="EAT91503.1"/>
    <property type="molecule type" value="Genomic_DNA"/>
</dbReference>
<dbReference type="InterPro" id="IPR050475">
    <property type="entry name" value="Prenyltransferase_related"/>
</dbReference>
<evidence type="ECO:0000313" key="6">
    <source>
        <dbReference type="EMBL" id="EAT91503.1"/>
    </source>
</evidence>
<keyword evidence="3 5" id="KW-1133">Transmembrane helix</keyword>
<evidence type="ECO:0000256" key="1">
    <source>
        <dbReference type="ARBA" id="ARBA00004141"/>
    </source>
</evidence>
<feature type="transmembrane region" description="Helical" evidence="5">
    <location>
        <begin position="254"/>
        <end position="275"/>
    </location>
</feature>
<dbReference type="InterPro" id="IPR000537">
    <property type="entry name" value="UbiA_prenyltransferase"/>
</dbReference>
<protein>
    <submittedName>
        <fullName evidence="6">Uncharacterized protein</fullName>
    </submittedName>
</protein>
<feature type="transmembrane region" description="Helical" evidence="5">
    <location>
        <begin position="155"/>
        <end position="174"/>
    </location>
</feature>
<evidence type="ECO:0000256" key="5">
    <source>
        <dbReference type="SAM" id="Phobius"/>
    </source>
</evidence>
<feature type="transmembrane region" description="Helical" evidence="5">
    <location>
        <begin position="20"/>
        <end position="42"/>
    </location>
</feature>
<dbReference type="VEuPathDB" id="FungiDB:JI435_142720"/>
<dbReference type="PANTHER" id="PTHR42723">
    <property type="entry name" value="CHLOROPHYLL SYNTHASE"/>
    <property type="match status" value="1"/>
</dbReference>
<dbReference type="eggNOG" id="ENOG502T20Y">
    <property type="taxonomic scope" value="Eukaryota"/>
</dbReference>
<evidence type="ECO:0000256" key="4">
    <source>
        <dbReference type="ARBA" id="ARBA00023136"/>
    </source>
</evidence>
<reference evidence="7" key="1">
    <citation type="journal article" date="2007" name="Plant Cell">
        <title>Dothideomycete-plant interactions illuminated by genome sequencing and EST analysis of the wheat pathogen Stagonospora nodorum.</title>
        <authorList>
            <person name="Hane J.K."/>
            <person name="Lowe R.G."/>
            <person name="Solomon P.S."/>
            <person name="Tan K.C."/>
            <person name="Schoch C.L."/>
            <person name="Spatafora J.W."/>
            <person name="Crous P.W."/>
            <person name="Kodira C."/>
            <person name="Birren B.W."/>
            <person name="Galagan J.E."/>
            <person name="Torriani S.F."/>
            <person name="McDonald B.A."/>
            <person name="Oliver R.P."/>
        </authorList>
    </citation>
    <scope>NUCLEOTIDE SEQUENCE [LARGE SCALE GENOMIC DNA]</scope>
    <source>
        <strain evidence="7">SN15 / ATCC MYA-4574 / FGSC 10173</strain>
    </source>
</reference>
<dbReference type="AlphaFoldDB" id="Q0V7K6"/>
<dbReference type="CDD" id="cd13965">
    <property type="entry name" value="PT_UbiA_3"/>
    <property type="match status" value="1"/>
</dbReference>
<dbReference type="PANTHER" id="PTHR42723:SF1">
    <property type="entry name" value="CHLOROPHYLL SYNTHASE, CHLOROPLASTIC"/>
    <property type="match status" value="1"/>
</dbReference>
<feature type="transmembrane region" description="Helical" evidence="5">
    <location>
        <begin position="125"/>
        <end position="143"/>
    </location>
</feature>
<dbReference type="KEGG" id="pno:SNOG_00008"/>
<evidence type="ECO:0000256" key="3">
    <source>
        <dbReference type="ARBA" id="ARBA00022989"/>
    </source>
</evidence>
<dbReference type="HOGENOM" id="CLU_063928_0_1_1"/>
<dbReference type="Proteomes" id="UP000001055">
    <property type="component" value="Unassembled WGS sequence"/>
</dbReference>
<feature type="transmembrane region" description="Helical" evidence="5">
    <location>
        <begin position="217"/>
        <end position="242"/>
    </location>
</feature>
<dbReference type="GO" id="GO:0016020">
    <property type="term" value="C:membrane"/>
    <property type="evidence" value="ECO:0007669"/>
    <property type="project" value="UniProtKB-SubCell"/>
</dbReference>
<keyword evidence="2 5" id="KW-0812">Transmembrane</keyword>
<name>Q0V7K6_PHANO</name>
<sequence length="289" mass="32598">MFGITASLSGPAMMHNTTTTPLQLLCRLPWVFLFSWTNLFIFNLSNQRLPASVQEDKLNKPWRPIPSGQMTSTQARRVMLLTIPVVLAFNHYVLHVGVECALLFVLNWLYNDLEGGDDHWTSRNIILAAAFWLYNVGTSRVAATDLGSPATSLSAAGTVWTSVISLVILTTMQVQDIKDQDGDRLKGRRTAPIVLGDSPTRWTVAVPVIFWSFFCRYYWSMGVFGWMTVSFGLLVAWRCLYLRDKSSDEKTWKLWALWTIFLSSAPFVHSLGLYFPVVVGTNTDESAEE</sequence>
<evidence type="ECO:0000313" key="7">
    <source>
        <dbReference type="Proteomes" id="UP000001055"/>
    </source>
</evidence>
<comment type="subcellular location">
    <subcellularLocation>
        <location evidence="1">Membrane</location>
        <topology evidence="1">Multi-pass membrane protein</topology>
    </subcellularLocation>
</comment>
<dbReference type="RefSeq" id="XP_001790706.1">
    <property type="nucleotide sequence ID" value="XM_001790654.1"/>
</dbReference>
<dbReference type="Pfam" id="PF01040">
    <property type="entry name" value="UbiA"/>
    <property type="match status" value="1"/>
</dbReference>
<keyword evidence="4 5" id="KW-0472">Membrane</keyword>
<dbReference type="GO" id="GO:0004659">
    <property type="term" value="F:prenyltransferase activity"/>
    <property type="evidence" value="ECO:0000318"/>
    <property type="project" value="GO_Central"/>
</dbReference>
<gene>
    <name evidence="6" type="ORF">SNOG_00008</name>
</gene>
<dbReference type="InParanoid" id="Q0V7K6"/>
<accession>Q0V7K6</accession>
<evidence type="ECO:0000256" key="2">
    <source>
        <dbReference type="ARBA" id="ARBA00022692"/>
    </source>
</evidence>
<organism evidence="6 7">
    <name type="scientific">Phaeosphaeria nodorum (strain SN15 / ATCC MYA-4574 / FGSC 10173)</name>
    <name type="common">Glume blotch fungus</name>
    <name type="synonym">Parastagonospora nodorum</name>
    <dbReference type="NCBI Taxonomy" id="321614"/>
    <lineage>
        <taxon>Eukaryota</taxon>
        <taxon>Fungi</taxon>
        <taxon>Dikarya</taxon>
        <taxon>Ascomycota</taxon>
        <taxon>Pezizomycotina</taxon>
        <taxon>Dothideomycetes</taxon>
        <taxon>Pleosporomycetidae</taxon>
        <taxon>Pleosporales</taxon>
        <taxon>Pleosporineae</taxon>
        <taxon>Phaeosphaeriaceae</taxon>
        <taxon>Parastagonospora</taxon>
    </lineage>
</organism>